<evidence type="ECO:0000313" key="6">
    <source>
        <dbReference type="Proteomes" id="UP000823635"/>
    </source>
</evidence>
<dbReference type="PANTHER" id="PTHR35092:SF1">
    <property type="entry name" value="CHLORINASE MJ1651"/>
    <property type="match status" value="1"/>
</dbReference>
<evidence type="ECO:0000256" key="2">
    <source>
        <dbReference type="ARBA" id="ARBA00024035"/>
    </source>
</evidence>
<organism evidence="5 6">
    <name type="scientific">Candidatus Egerieousia excrementavium</name>
    <dbReference type="NCBI Taxonomy" id="2840778"/>
    <lineage>
        <taxon>Bacteria</taxon>
        <taxon>Pseudomonadati</taxon>
        <taxon>Bacteroidota</taxon>
        <taxon>Bacteroidia</taxon>
        <taxon>Bacteroidales</taxon>
        <taxon>Candidatus Egerieousia</taxon>
    </lineage>
</organism>
<accession>A0A9D9DIQ1</accession>
<dbReference type="PANTHER" id="PTHR35092">
    <property type="entry name" value="CHLORINASE MJ1651"/>
    <property type="match status" value="1"/>
</dbReference>
<proteinExistence type="inferred from homology"/>
<dbReference type="Proteomes" id="UP000823635">
    <property type="component" value="Unassembled WGS sequence"/>
</dbReference>
<dbReference type="Pfam" id="PF01887">
    <property type="entry name" value="SAM_HAT_N"/>
    <property type="match status" value="1"/>
</dbReference>
<comment type="similarity">
    <text evidence="2">Belongs to the SAM hydrolase / SAM-dependent halogenase family.</text>
</comment>
<dbReference type="InterPro" id="IPR046470">
    <property type="entry name" value="SAM_HAT_C"/>
</dbReference>
<dbReference type="InterPro" id="IPR023227">
    <property type="entry name" value="SAM_OH_AdoTrfase_C_sf"/>
</dbReference>
<dbReference type="Gene3D" id="2.40.30.90">
    <property type="entry name" value="Bacterial fluorinating enzyme like"/>
    <property type="match status" value="1"/>
</dbReference>
<dbReference type="SUPFAM" id="SSF102522">
    <property type="entry name" value="Bacterial fluorinating enzyme, N-terminal domain"/>
    <property type="match status" value="1"/>
</dbReference>
<dbReference type="InterPro" id="IPR046469">
    <property type="entry name" value="SAM_HAT_N"/>
</dbReference>
<dbReference type="InterPro" id="IPR023228">
    <property type="entry name" value="SAM_OH_AdoTrfase_N_sf"/>
</dbReference>
<sequence length="272" mass="29958">MPAITLTSDWGKSGCYLPQLKGSLLSLPTEGFSLETISDSIEPFDMEEACFILRHSFPFFPKGSVHILAVSGKLQQRAALAIVCRGDFFFIGEDDGRFSLLFENYDSAYHLVPKADECDFVEIRQICRAVRLIMESGGRLEAFIGSELEPARLVEAAGSRAVVMPEQIIGHIVHVDCFGNAITDIGRDDFLKLQSHLINKGLSDGSYTIFAGGPHLKFNKIGRGYDSVEPGACTAFFNSCNLLELAMNGGSIARAEGLERRMEIMIRFNIYG</sequence>
<evidence type="ECO:0000259" key="3">
    <source>
        <dbReference type="Pfam" id="PF01887"/>
    </source>
</evidence>
<feature type="domain" description="S-adenosyl-l-methionine hydroxide adenosyltransferase C-terminal" evidence="4">
    <location>
        <begin position="170"/>
        <end position="264"/>
    </location>
</feature>
<dbReference type="Pfam" id="PF20257">
    <property type="entry name" value="SAM_HAT_C"/>
    <property type="match status" value="1"/>
</dbReference>
<reference evidence="5" key="1">
    <citation type="submission" date="2020-10" db="EMBL/GenBank/DDBJ databases">
        <authorList>
            <person name="Gilroy R."/>
        </authorList>
    </citation>
    <scope>NUCLEOTIDE SEQUENCE</scope>
    <source>
        <strain evidence="5">15467</strain>
    </source>
</reference>
<feature type="domain" description="S-adenosyl-l-methionine hydroxide adenosyltransferase N-terminal" evidence="3">
    <location>
        <begin position="4"/>
        <end position="111"/>
    </location>
</feature>
<evidence type="ECO:0000259" key="4">
    <source>
        <dbReference type="Pfam" id="PF20257"/>
    </source>
</evidence>
<dbReference type="PIRSF" id="PIRSF006779">
    <property type="entry name" value="UCP006779"/>
    <property type="match status" value="1"/>
</dbReference>
<dbReference type="Gene3D" id="3.40.50.10790">
    <property type="entry name" value="S-adenosyl-l-methionine hydroxide adenosyltransferase, N-terminal"/>
    <property type="match status" value="1"/>
</dbReference>
<keyword evidence="1" id="KW-0949">S-adenosyl-L-methionine</keyword>
<evidence type="ECO:0000313" key="5">
    <source>
        <dbReference type="EMBL" id="MBO8428379.1"/>
    </source>
</evidence>
<evidence type="ECO:0000256" key="1">
    <source>
        <dbReference type="ARBA" id="ARBA00022691"/>
    </source>
</evidence>
<dbReference type="SUPFAM" id="SSF101852">
    <property type="entry name" value="Bacterial fluorinating enzyme, C-terminal domain"/>
    <property type="match status" value="1"/>
</dbReference>
<reference evidence="5" key="2">
    <citation type="journal article" date="2021" name="PeerJ">
        <title>Extensive microbial diversity within the chicken gut microbiome revealed by metagenomics and culture.</title>
        <authorList>
            <person name="Gilroy R."/>
            <person name="Ravi A."/>
            <person name="Getino M."/>
            <person name="Pursley I."/>
            <person name="Horton D.L."/>
            <person name="Alikhan N.F."/>
            <person name="Baker D."/>
            <person name="Gharbi K."/>
            <person name="Hall N."/>
            <person name="Watson M."/>
            <person name="Adriaenssens E.M."/>
            <person name="Foster-Nyarko E."/>
            <person name="Jarju S."/>
            <person name="Secka A."/>
            <person name="Antonio M."/>
            <person name="Oren A."/>
            <person name="Chaudhuri R.R."/>
            <person name="La Ragione R."/>
            <person name="Hildebrand F."/>
            <person name="Pallen M.J."/>
        </authorList>
    </citation>
    <scope>NUCLEOTIDE SEQUENCE</scope>
    <source>
        <strain evidence="5">15467</strain>
    </source>
</reference>
<dbReference type="EMBL" id="JADINB010000009">
    <property type="protein sequence ID" value="MBO8428379.1"/>
    <property type="molecule type" value="Genomic_DNA"/>
</dbReference>
<comment type="caution">
    <text evidence="5">The sequence shown here is derived from an EMBL/GenBank/DDBJ whole genome shotgun (WGS) entry which is preliminary data.</text>
</comment>
<name>A0A9D9DIQ1_9BACT</name>
<dbReference type="AlphaFoldDB" id="A0A9D9DIQ1"/>
<dbReference type="InterPro" id="IPR002747">
    <property type="entry name" value="SAM_OH_AdoTrfase"/>
</dbReference>
<gene>
    <name evidence="5" type="ORF">IAC68_00395</name>
</gene>
<protein>
    <submittedName>
        <fullName evidence="5">SAM-dependent chlorinase/fluorinase</fullName>
    </submittedName>
</protein>